<accession>A0A9W6KKC6</accession>
<reference evidence="3" key="1">
    <citation type="journal article" date="2014" name="Int. J. Syst. Evol. Microbiol.">
        <title>Complete genome sequence of Corynebacterium casei LMG S-19264T (=DSM 44701T), isolated from a smear-ripened cheese.</title>
        <authorList>
            <consortium name="US DOE Joint Genome Institute (JGI-PGF)"/>
            <person name="Walter F."/>
            <person name="Albersmeier A."/>
            <person name="Kalinowski J."/>
            <person name="Ruckert C."/>
        </authorList>
    </citation>
    <scope>NUCLEOTIDE SEQUENCE</scope>
    <source>
        <strain evidence="3">VKM Ac-1321</strain>
    </source>
</reference>
<feature type="transmembrane region" description="Helical" evidence="2">
    <location>
        <begin position="23"/>
        <end position="44"/>
    </location>
</feature>
<keyword evidence="2" id="KW-1133">Transmembrane helix</keyword>
<keyword evidence="2" id="KW-0472">Membrane</keyword>
<organism evidence="3 4">
    <name type="scientific">Dactylosporangium matsuzakiense</name>
    <dbReference type="NCBI Taxonomy" id="53360"/>
    <lineage>
        <taxon>Bacteria</taxon>
        <taxon>Bacillati</taxon>
        <taxon>Actinomycetota</taxon>
        <taxon>Actinomycetes</taxon>
        <taxon>Micromonosporales</taxon>
        <taxon>Micromonosporaceae</taxon>
        <taxon>Dactylosporangium</taxon>
    </lineage>
</organism>
<evidence type="ECO:0000256" key="1">
    <source>
        <dbReference type="SAM" id="MobiDB-lite"/>
    </source>
</evidence>
<evidence type="ECO:0000313" key="4">
    <source>
        <dbReference type="Proteomes" id="UP001143480"/>
    </source>
</evidence>
<evidence type="ECO:0000313" key="3">
    <source>
        <dbReference type="EMBL" id="GLL02763.1"/>
    </source>
</evidence>
<evidence type="ECO:0000256" key="2">
    <source>
        <dbReference type="SAM" id="Phobius"/>
    </source>
</evidence>
<keyword evidence="2" id="KW-0812">Transmembrane</keyword>
<feature type="region of interest" description="Disordered" evidence="1">
    <location>
        <begin position="159"/>
        <end position="191"/>
    </location>
</feature>
<dbReference type="RefSeq" id="WP_261960609.1">
    <property type="nucleotide sequence ID" value="NZ_BAAAXA010000001.1"/>
</dbReference>
<sequence>MFDKTLELSRWLLSWLSPDWQEALAVPLLIFLLLVALTVLVHLLPVVDRVLAPLGSGLAMALGMVLLLPEYLCTTALRRQRRTVPGILYTYGDGVTGLVHLGERFSRAGLTGFTTIGKVRKLLILTALAIIVATGNADSCAAQGAGCTPPLSAWWTQTRAMVSDEPDQPAPSQPPPSSKPAPSPTPTRKKK</sequence>
<dbReference type="EMBL" id="BSFP01000025">
    <property type="protein sequence ID" value="GLL02763.1"/>
    <property type="molecule type" value="Genomic_DNA"/>
</dbReference>
<protein>
    <submittedName>
        <fullName evidence="3">Uncharacterized protein</fullName>
    </submittedName>
</protein>
<dbReference type="AlphaFoldDB" id="A0A9W6KKC6"/>
<comment type="caution">
    <text evidence="3">The sequence shown here is derived from an EMBL/GenBank/DDBJ whole genome shotgun (WGS) entry which is preliminary data.</text>
</comment>
<keyword evidence="4" id="KW-1185">Reference proteome</keyword>
<feature type="transmembrane region" description="Helical" evidence="2">
    <location>
        <begin position="50"/>
        <end position="72"/>
    </location>
</feature>
<reference evidence="3" key="2">
    <citation type="submission" date="2023-01" db="EMBL/GenBank/DDBJ databases">
        <authorList>
            <person name="Sun Q."/>
            <person name="Evtushenko L."/>
        </authorList>
    </citation>
    <scope>NUCLEOTIDE SEQUENCE</scope>
    <source>
        <strain evidence="3">VKM Ac-1321</strain>
    </source>
</reference>
<proteinExistence type="predicted"/>
<dbReference type="Proteomes" id="UP001143480">
    <property type="component" value="Unassembled WGS sequence"/>
</dbReference>
<name>A0A9W6KKC6_9ACTN</name>
<gene>
    <name evidence="3" type="ORF">GCM10017581_045050</name>
</gene>
<feature type="compositionally biased region" description="Pro residues" evidence="1">
    <location>
        <begin position="168"/>
        <end position="185"/>
    </location>
</feature>